<gene>
    <name evidence="1" type="ORF">VSH64_30585</name>
</gene>
<evidence type="ECO:0000313" key="2">
    <source>
        <dbReference type="Proteomes" id="UP001330812"/>
    </source>
</evidence>
<sequence length="100" mass="11591">MTLLPPRAAGKQPNLDEIEAHFVALLDGRMTRDAVDRWARHWRTDASLSWDPLSLWALDLLFGIDLRPGPGEPYLHDDSQVQDWLVELRTRRASFVDFEH</sequence>
<dbReference type="RefSeq" id="WP_326566212.1">
    <property type="nucleotide sequence ID" value="NZ_CP142149.1"/>
</dbReference>
<keyword evidence="2" id="KW-1185">Reference proteome</keyword>
<evidence type="ECO:0000313" key="1">
    <source>
        <dbReference type="EMBL" id="WSE27202.1"/>
    </source>
</evidence>
<organism evidence="1 2">
    <name type="scientific">Amycolatopsis rhabdoformis</name>
    <dbReference type="NCBI Taxonomy" id="1448059"/>
    <lineage>
        <taxon>Bacteria</taxon>
        <taxon>Bacillati</taxon>
        <taxon>Actinomycetota</taxon>
        <taxon>Actinomycetes</taxon>
        <taxon>Pseudonocardiales</taxon>
        <taxon>Pseudonocardiaceae</taxon>
        <taxon>Amycolatopsis</taxon>
    </lineage>
</organism>
<dbReference type="EMBL" id="CP142149">
    <property type="protein sequence ID" value="WSE27202.1"/>
    <property type="molecule type" value="Genomic_DNA"/>
</dbReference>
<accession>A0ABZ1HYC5</accession>
<dbReference type="Proteomes" id="UP001330812">
    <property type="component" value="Chromosome"/>
</dbReference>
<reference evidence="1 2" key="1">
    <citation type="journal article" date="2015" name="Int. J. Syst. Evol. Microbiol.">
        <title>Amycolatopsis rhabdoformis sp. nov., an actinomycete isolated from a tropical forest soil.</title>
        <authorList>
            <person name="Souza W.R."/>
            <person name="Silva R.E."/>
            <person name="Goodfellow M."/>
            <person name="Busarakam K."/>
            <person name="Figueiro F.S."/>
            <person name="Ferreira D."/>
            <person name="Rodrigues-Filho E."/>
            <person name="Moraes L.A.B."/>
            <person name="Zucchi T.D."/>
        </authorList>
    </citation>
    <scope>NUCLEOTIDE SEQUENCE [LARGE SCALE GENOMIC DNA]</scope>
    <source>
        <strain evidence="1 2">NCIMB 14900</strain>
    </source>
</reference>
<protein>
    <submittedName>
        <fullName evidence="1">Uncharacterized protein</fullName>
    </submittedName>
</protein>
<proteinExistence type="predicted"/>
<name>A0ABZ1HYC5_9PSEU</name>